<dbReference type="AlphaFoldDB" id="A0A0A9BXR2"/>
<sequence>MCGVVGVVPSLDCMCVELKSIEECGCCCQDGLGLNWFCLIDWRRQRNVCSC</sequence>
<name>A0A0A9BXR2_ARUDO</name>
<proteinExistence type="predicted"/>
<reference evidence="1" key="2">
    <citation type="journal article" date="2015" name="Data Brief">
        <title>Shoot transcriptome of the giant reed, Arundo donax.</title>
        <authorList>
            <person name="Barrero R.A."/>
            <person name="Guerrero F.D."/>
            <person name="Moolhuijzen P."/>
            <person name="Goolsby J.A."/>
            <person name="Tidwell J."/>
            <person name="Bellgard S.E."/>
            <person name="Bellgard M.I."/>
        </authorList>
    </citation>
    <scope>NUCLEOTIDE SEQUENCE</scope>
    <source>
        <tissue evidence="1">Shoot tissue taken approximately 20 cm above the soil surface</tissue>
    </source>
</reference>
<evidence type="ECO:0000313" key="1">
    <source>
        <dbReference type="EMBL" id="JAD65960.1"/>
    </source>
</evidence>
<organism evidence="1">
    <name type="scientific">Arundo donax</name>
    <name type="common">Giant reed</name>
    <name type="synonym">Donax arundinaceus</name>
    <dbReference type="NCBI Taxonomy" id="35708"/>
    <lineage>
        <taxon>Eukaryota</taxon>
        <taxon>Viridiplantae</taxon>
        <taxon>Streptophyta</taxon>
        <taxon>Embryophyta</taxon>
        <taxon>Tracheophyta</taxon>
        <taxon>Spermatophyta</taxon>
        <taxon>Magnoliopsida</taxon>
        <taxon>Liliopsida</taxon>
        <taxon>Poales</taxon>
        <taxon>Poaceae</taxon>
        <taxon>PACMAD clade</taxon>
        <taxon>Arundinoideae</taxon>
        <taxon>Arundineae</taxon>
        <taxon>Arundo</taxon>
    </lineage>
</organism>
<protein>
    <submittedName>
        <fullName evidence="1">Uncharacterized protein</fullName>
    </submittedName>
</protein>
<reference evidence="1" key="1">
    <citation type="submission" date="2014-09" db="EMBL/GenBank/DDBJ databases">
        <authorList>
            <person name="Magalhaes I.L.F."/>
            <person name="Oliveira U."/>
            <person name="Santos F.R."/>
            <person name="Vidigal T.H.D.A."/>
            <person name="Brescovit A.D."/>
            <person name="Santos A.J."/>
        </authorList>
    </citation>
    <scope>NUCLEOTIDE SEQUENCE</scope>
    <source>
        <tissue evidence="1">Shoot tissue taken approximately 20 cm above the soil surface</tissue>
    </source>
</reference>
<dbReference type="EMBL" id="GBRH01231935">
    <property type="protein sequence ID" value="JAD65960.1"/>
    <property type="molecule type" value="Transcribed_RNA"/>
</dbReference>
<accession>A0A0A9BXR2</accession>